<feature type="compositionally biased region" description="Polar residues" evidence="1">
    <location>
        <begin position="469"/>
        <end position="485"/>
    </location>
</feature>
<feature type="non-terminal residue" evidence="2">
    <location>
        <position position="1"/>
    </location>
</feature>
<comment type="caution">
    <text evidence="2">The sequence shown here is derived from an EMBL/GenBank/DDBJ whole genome shotgun (WGS) entry which is preliminary data.</text>
</comment>
<dbReference type="EMBL" id="CAXAMN010010724">
    <property type="protein sequence ID" value="CAK9032507.1"/>
    <property type="molecule type" value="Genomic_DNA"/>
</dbReference>
<gene>
    <name evidence="2" type="ORF">CCMP2556_LOCUS18707</name>
</gene>
<organism evidence="2 3">
    <name type="scientific">Durusdinium trenchii</name>
    <dbReference type="NCBI Taxonomy" id="1381693"/>
    <lineage>
        <taxon>Eukaryota</taxon>
        <taxon>Sar</taxon>
        <taxon>Alveolata</taxon>
        <taxon>Dinophyceae</taxon>
        <taxon>Suessiales</taxon>
        <taxon>Symbiodiniaceae</taxon>
        <taxon>Durusdinium</taxon>
    </lineage>
</organism>
<evidence type="ECO:0000313" key="2">
    <source>
        <dbReference type="EMBL" id="CAK9032507.1"/>
    </source>
</evidence>
<feature type="region of interest" description="Disordered" evidence="1">
    <location>
        <begin position="1"/>
        <end position="137"/>
    </location>
</feature>
<dbReference type="Proteomes" id="UP001642484">
    <property type="component" value="Unassembled WGS sequence"/>
</dbReference>
<feature type="compositionally biased region" description="Basic and acidic residues" evidence="1">
    <location>
        <begin position="504"/>
        <end position="595"/>
    </location>
</feature>
<feature type="compositionally biased region" description="Basic and acidic residues" evidence="1">
    <location>
        <begin position="452"/>
        <end position="466"/>
    </location>
</feature>
<protein>
    <submittedName>
        <fullName evidence="2">Uncharacterized protein</fullName>
    </submittedName>
</protein>
<evidence type="ECO:0000256" key="1">
    <source>
        <dbReference type="SAM" id="MobiDB-lite"/>
    </source>
</evidence>
<evidence type="ECO:0000313" key="3">
    <source>
        <dbReference type="Proteomes" id="UP001642484"/>
    </source>
</evidence>
<name>A0ABP0L159_9DINO</name>
<feature type="compositionally biased region" description="Polar residues" evidence="1">
    <location>
        <begin position="112"/>
        <end position="130"/>
    </location>
</feature>
<feature type="compositionally biased region" description="Basic and acidic residues" evidence="1">
    <location>
        <begin position="407"/>
        <end position="442"/>
    </location>
</feature>
<feature type="region of interest" description="Disordered" evidence="1">
    <location>
        <begin position="407"/>
        <end position="624"/>
    </location>
</feature>
<feature type="compositionally biased region" description="Basic and acidic residues" evidence="1">
    <location>
        <begin position="7"/>
        <end position="24"/>
    </location>
</feature>
<sequence>GPVETSADAKPEGPADATKTDAGPEKGAANPEGSADANMDTGPVETSAEAKPEGPADATKTNAGPEKSAANPEGFADAKMNTGPVQTSADAKPEGSDATSTNAGATPDGGPETSTDAPQGSAEAANTDSGENGAKGMEDSGEIAELDLESSGEGEALASPEFVASQASAMQGAEAMVLLLSSAGSFGRLGDVKTPPEEVPLWEMPELICSTLLLGLAPLADHEVWIVRKVKHVNHCSTEGPLLTLLEERPEAAAYDVVSMDISRHVDDRRFAIDVLRRDAGKWTAAFRQLCEEAEPVKPIGVAHAPLIGVDKHWCYAMQILTSGPLTGRRPLRYVLSQEGYSTAALASQELSPAQVKEAKHFEALTARMASTGWKPSDLLRLLALFPFVRSDGEKFHAFWTRRLRDKSLPDSGRPTREELASIRGRQHELWPPEPKVEEPPPKKASSVLPLSRDRPDQVTREEAPAEPRQTTKSTTSLRQGSDWNRNYGRYGWKDWNDQNYSRSGEDRGGYWKNREKHDRYNSREEERDYRYRRREDDRDDRYKRSREDDRDDRYRSKDRDRDRDERSKRSREDEKDLKASRKEEKREAKKDPRSRSGRKGRKVDKERTGDQEGGVVSDSGSEDPFFCWLMSTCVFFFEV</sequence>
<reference evidence="2 3" key="1">
    <citation type="submission" date="2024-02" db="EMBL/GenBank/DDBJ databases">
        <authorList>
            <person name="Chen Y."/>
            <person name="Shah S."/>
            <person name="Dougan E. K."/>
            <person name="Thang M."/>
            <person name="Chan C."/>
        </authorList>
    </citation>
    <scope>NUCLEOTIDE SEQUENCE [LARGE SCALE GENOMIC DNA]</scope>
</reference>
<proteinExistence type="predicted"/>
<accession>A0ABP0L159</accession>
<keyword evidence="3" id="KW-1185">Reference proteome</keyword>